<dbReference type="Proteomes" id="UP001566331">
    <property type="component" value="Unassembled WGS sequence"/>
</dbReference>
<organism evidence="7 8">
    <name type="scientific">Luteimonas salinilitoris</name>
    <dbReference type="NCBI Taxonomy" id="3237697"/>
    <lineage>
        <taxon>Bacteria</taxon>
        <taxon>Pseudomonadati</taxon>
        <taxon>Pseudomonadota</taxon>
        <taxon>Gammaproteobacteria</taxon>
        <taxon>Lysobacterales</taxon>
        <taxon>Lysobacteraceae</taxon>
        <taxon>Luteimonas</taxon>
    </lineage>
</organism>
<name>A0ABV4HPF8_9GAMM</name>
<gene>
    <name evidence="7" type="ORF">AB6713_08325</name>
</gene>
<evidence type="ECO:0000256" key="4">
    <source>
        <dbReference type="ARBA" id="ARBA00022801"/>
    </source>
</evidence>
<sequence>MDKLTRAQRSNLMSRVRQRNTGPELVVRKLLHRLGYRFRLHRKDLPGSPDIVLPGRGAVVLVHGCFWHGHTCRAGSMPKSRIDYWGPKITANRDRDKRQSRRLRALGWRVLTVWECELKDPHKLERKFIRFLS</sequence>
<dbReference type="InterPro" id="IPR011335">
    <property type="entry name" value="Restrct_endonuc-II-like"/>
</dbReference>
<evidence type="ECO:0000256" key="3">
    <source>
        <dbReference type="ARBA" id="ARBA00022763"/>
    </source>
</evidence>
<keyword evidence="3 6" id="KW-0227">DNA damage</keyword>
<dbReference type="InterPro" id="IPR004603">
    <property type="entry name" value="DNA_mismatch_endonuc_vsr"/>
</dbReference>
<protein>
    <recommendedName>
        <fullName evidence="6">Very short patch repair endonuclease</fullName>
        <ecNumber evidence="6">3.1.-.-</ecNumber>
    </recommendedName>
</protein>
<evidence type="ECO:0000256" key="6">
    <source>
        <dbReference type="PIRNR" id="PIRNR018267"/>
    </source>
</evidence>
<evidence type="ECO:0000313" key="8">
    <source>
        <dbReference type="Proteomes" id="UP001566331"/>
    </source>
</evidence>
<dbReference type="Pfam" id="PF03852">
    <property type="entry name" value="Vsr"/>
    <property type="match status" value="1"/>
</dbReference>
<dbReference type="SUPFAM" id="SSF52980">
    <property type="entry name" value="Restriction endonuclease-like"/>
    <property type="match status" value="1"/>
</dbReference>
<evidence type="ECO:0000313" key="7">
    <source>
        <dbReference type="EMBL" id="MEZ0474624.1"/>
    </source>
</evidence>
<keyword evidence="2 6" id="KW-0255">Endonuclease</keyword>
<keyword evidence="4 6" id="KW-0378">Hydrolase</keyword>
<evidence type="ECO:0000256" key="2">
    <source>
        <dbReference type="ARBA" id="ARBA00022759"/>
    </source>
</evidence>
<comment type="similarity">
    <text evidence="6">Belongs to the vsr family.</text>
</comment>
<dbReference type="EC" id="3.1.-.-" evidence="6"/>
<dbReference type="RefSeq" id="WP_370563944.1">
    <property type="nucleotide sequence ID" value="NZ_JBFWIB010000005.1"/>
</dbReference>
<keyword evidence="5 6" id="KW-0234">DNA repair</keyword>
<accession>A0ABV4HPF8</accession>
<dbReference type="Gene3D" id="3.40.960.10">
    <property type="entry name" value="VSR Endonuclease"/>
    <property type="match status" value="1"/>
</dbReference>
<comment type="caution">
    <text evidence="7">The sequence shown here is derived from an EMBL/GenBank/DDBJ whole genome shotgun (WGS) entry which is preliminary data.</text>
</comment>
<dbReference type="GO" id="GO:0004519">
    <property type="term" value="F:endonuclease activity"/>
    <property type="evidence" value="ECO:0007669"/>
    <property type="project" value="UniProtKB-KW"/>
</dbReference>
<dbReference type="CDD" id="cd00221">
    <property type="entry name" value="Vsr"/>
    <property type="match status" value="1"/>
</dbReference>
<dbReference type="EMBL" id="JBFWIC010000008">
    <property type="protein sequence ID" value="MEZ0474624.1"/>
    <property type="molecule type" value="Genomic_DNA"/>
</dbReference>
<comment type="function">
    <text evidence="6">May nick specific sequences that contain T:G mispairs resulting from m5C-deamination.</text>
</comment>
<reference evidence="7 8" key="1">
    <citation type="submission" date="2024-07" db="EMBL/GenBank/DDBJ databases">
        <title>Luteimonas salilacus sp. nov., isolated from the shore soil of Salt Lake in Tibet of China.</title>
        <authorList>
            <person name="Zhang X."/>
            <person name="Li A."/>
        </authorList>
    </citation>
    <scope>NUCLEOTIDE SEQUENCE [LARGE SCALE GENOMIC DNA]</scope>
    <source>
        <strain evidence="7 8">B3-2-R+30</strain>
    </source>
</reference>
<keyword evidence="1 6" id="KW-0540">Nuclease</keyword>
<dbReference type="PIRSF" id="PIRSF018267">
    <property type="entry name" value="VSR_endonuc"/>
    <property type="match status" value="1"/>
</dbReference>
<proteinExistence type="inferred from homology"/>
<keyword evidence="8" id="KW-1185">Reference proteome</keyword>
<evidence type="ECO:0000256" key="1">
    <source>
        <dbReference type="ARBA" id="ARBA00022722"/>
    </source>
</evidence>
<evidence type="ECO:0000256" key="5">
    <source>
        <dbReference type="ARBA" id="ARBA00023204"/>
    </source>
</evidence>
<dbReference type="NCBIfam" id="TIGR00632">
    <property type="entry name" value="vsr"/>
    <property type="match status" value="1"/>
</dbReference>